<organism evidence="1 2">
    <name type="scientific">Conoideocrella luteorostrata</name>
    <dbReference type="NCBI Taxonomy" id="1105319"/>
    <lineage>
        <taxon>Eukaryota</taxon>
        <taxon>Fungi</taxon>
        <taxon>Dikarya</taxon>
        <taxon>Ascomycota</taxon>
        <taxon>Pezizomycotina</taxon>
        <taxon>Sordariomycetes</taxon>
        <taxon>Hypocreomycetidae</taxon>
        <taxon>Hypocreales</taxon>
        <taxon>Clavicipitaceae</taxon>
        <taxon>Conoideocrella</taxon>
    </lineage>
</organism>
<comment type="caution">
    <text evidence="1">The sequence shown here is derived from an EMBL/GenBank/DDBJ whole genome shotgun (WGS) entry which is preliminary data.</text>
</comment>
<dbReference type="AlphaFoldDB" id="A0AAJ0FQG6"/>
<protein>
    <recommendedName>
        <fullName evidence="3">Protein kinase domain-containing protein</fullName>
    </recommendedName>
</protein>
<proteinExistence type="predicted"/>
<dbReference type="EMBL" id="JASWJB010000237">
    <property type="protein sequence ID" value="KAK2592932.1"/>
    <property type="molecule type" value="Genomic_DNA"/>
</dbReference>
<dbReference type="Proteomes" id="UP001251528">
    <property type="component" value="Unassembled WGS sequence"/>
</dbReference>
<evidence type="ECO:0000313" key="1">
    <source>
        <dbReference type="EMBL" id="KAK2592932.1"/>
    </source>
</evidence>
<sequence length="156" mass="16836">MVTYVLGLVALAEWPSSQSKTSASGFALLWILDPRLVVHCSLWDTGDDDFDTSVQLSGLAQFSTTSRSQLSGIASDKGMAMPRGYCMTGFNCGTIGVLTDVLAVASLREKWAAKIQNLVAELHNMGLVWGDDVKPDNVLVDVNDHVVVTDLEAWCS</sequence>
<keyword evidence="2" id="KW-1185">Reference proteome</keyword>
<name>A0AAJ0FQG6_9HYPO</name>
<dbReference type="SUPFAM" id="SSF56112">
    <property type="entry name" value="Protein kinase-like (PK-like)"/>
    <property type="match status" value="1"/>
</dbReference>
<evidence type="ECO:0000313" key="2">
    <source>
        <dbReference type="Proteomes" id="UP001251528"/>
    </source>
</evidence>
<dbReference type="InterPro" id="IPR011009">
    <property type="entry name" value="Kinase-like_dom_sf"/>
</dbReference>
<gene>
    <name evidence="1" type="ORF">QQS21_009377</name>
</gene>
<evidence type="ECO:0008006" key="3">
    <source>
        <dbReference type="Google" id="ProtNLM"/>
    </source>
</evidence>
<accession>A0AAJ0FQG6</accession>
<reference evidence="1" key="1">
    <citation type="submission" date="2023-06" db="EMBL/GenBank/DDBJ databases">
        <title>Conoideocrella luteorostrata (Hypocreales: Clavicipitaceae), a potential biocontrol fungus for elongate hemlock scale in United States Christmas tree production areas.</title>
        <authorList>
            <person name="Barrett H."/>
            <person name="Lovett B."/>
            <person name="Macias A.M."/>
            <person name="Stajich J.E."/>
            <person name="Kasson M.T."/>
        </authorList>
    </citation>
    <scope>NUCLEOTIDE SEQUENCE</scope>
    <source>
        <strain evidence="1">ARSEF 14590</strain>
    </source>
</reference>
<dbReference type="Gene3D" id="1.10.510.10">
    <property type="entry name" value="Transferase(Phosphotransferase) domain 1"/>
    <property type="match status" value="1"/>
</dbReference>